<accession>A0A124GT82</accession>
<evidence type="ECO:0000313" key="1">
    <source>
        <dbReference type="EMBL" id="KUM66481.1"/>
    </source>
</evidence>
<protein>
    <submittedName>
        <fullName evidence="1">Uncharacterized protein</fullName>
    </submittedName>
</protein>
<evidence type="ECO:0000313" key="2">
    <source>
        <dbReference type="Proteomes" id="UP000055045"/>
    </source>
</evidence>
<reference evidence="1 2" key="1">
    <citation type="submission" date="2015-10" db="EMBL/GenBank/DDBJ databases">
        <title>Genome sequencing of Penicillium freii.</title>
        <authorList>
            <person name="Nguyen H.D."/>
            <person name="Visagie C.M."/>
            <person name="Seifert K.A."/>
        </authorList>
    </citation>
    <scope>NUCLEOTIDE SEQUENCE [LARGE SCALE GENOMIC DNA]</scope>
    <source>
        <strain evidence="1 2">DAOM 242723</strain>
    </source>
</reference>
<keyword evidence="2" id="KW-1185">Reference proteome</keyword>
<sequence length="105" mass="11571">MAINLEIINMQHPKREACFVLRTPQHVTLGKAASAATHLVSFTLDNNVNIFPPPSLAVALHPNLYHPRITIPPYPSSASILVPQTLPLLRFPIKTAQPLVLPRVI</sequence>
<dbReference type="Proteomes" id="UP000055045">
    <property type="component" value="Unassembled WGS sequence"/>
</dbReference>
<comment type="caution">
    <text evidence="1">The sequence shown here is derived from an EMBL/GenBank/DDBJ whole genome shotgun (WGS) entry which is preliminary data.</text>
</comment>
<name>A0A124GT82_PENFR</name>
<dbReference type="EMBL" id="LLXE01000008">
    <property type="protein sequence ID" value="KUM66481.1"/>
    <property type="molecule type" value="Genomic_DNA"/>
</dbReference>
<proteinExistence type="predicted"/>
<organism evidence="1 2">
    <name type="scientific">Penicillium freii</name>
    <dbReference type="NCBI Taxonomy" id="48697"/>
    <lineage>
        <taxon>Eukaryota</taxon>
        <taxon>Fungi</taxon>
        <taxon>Dikarya</taxon>
        <taxon>Ascomycota</taxon>
        <taxon>Pezizomycotina</taxon>
        <taxon>Eurotiomycetes</taxon>
        <taxon>Eurotiomycetidae</taxon>
        <taxon>Eurotiales</taxon>
        <taxon>Aspergillaceae</taxon>
        <taxon>Penicillium</taxon>
    </lineage>
</organism>
<gene>
    <name evidence="1" type="ORF">ACN42_g608</name>
</gene>
<dbReference type="AlphaFoldDB" id="A0A124GT82"/>